<reference evidence="2 3" key="1">
    <citation type="submission" date="2017-06" db="EMBL/GenBank/DDBJ databases">
        <title>Draft genome sequence of a variant of Elsinoe murrayae.</title>
        <authorList>
            <person name="Cheng Q."/>
        </authorList>
    </citation>
    <scope>NUCLEOTIDE SEQUENCE [LARGE SCALE GENOMIC DNA]</scope>
    <source>
        <strain evidence="2 3">CQ-2017a</strain>
    </source>
</reference>
<feature type="compositionally biased region" description="Polar residues" evidence="1">
    <location>
        <begin position="182"/>
        <end position="200"/>
    </location>
</feature>
<feature type="compositionally biased region" description="Basic and acidic residues" evidence="1">
    <location>
        <begin position="322"/>
        <end position="344"/>
    </location>
</feature>
<dbReference type="AlphaFoldDB" id="A0A2K1QSW2"/>
<dbReference type="Proteomes" id="UP000243797">
    <property type="component" value="Unassembled WGS sequence"/>
</dbReference>
<keyword evidence="3" id="KW-1185">Reference proteome</keyword>
<feature type="compositionally biased region" description="Polar residues" evidence="1">
    <location>
        <begin position="239"/>
        <end position="248"/>
    </location>
</feature>
<protein>
    <submittedName>
        <fullName evidence="2">Uncharacterized protein</fullName>
    </submittedName>
</protein>
<accession>A0A2K1QSW2</accession>
<feature type="compositionally biased region" description="Polar residues" evidence="1">
    <location>
        <begin position="293"/>
        <end position="320"/>
    </location>
</feature>
<evidence type="ECO:0000256" key="1">
    <source>
        <dbReference type="SAM" id="MobiDB-lite"/>
    </source>
</evidence>
<feature type="region of interest" description="Disordered" evidence="1">
    <location>
        <begin position="292"/>
        <end position="352"/>
    </location>
</feature>
<name>A0A2K1QSW2_9PEZI</name>
<feature type="region of interest" description="Disordered" evidence="1">
    <location>
        <begin position="87"/>
        <end position="114"/>
    </location>
</feature>
<comment type="caution">
    <text evidence="2">The sequence shown here is derived from an EMBL/GenBank/DDBJ whole genome shotgun (WGS) entry which is preliminary data.</text>
</comment>
<sequence length="513" mass="56578">MEVLAHVSARSLNKDDEKYRAQARSYVAFEGGKRLKLSGNQETTSSLGDSGRSAGTSQGLGVRDFAYIDDTQLAISALESQLLTSSLRKDAPSPTLSDKLQPERDLAKAKGDSNPALRKSVAAYVQCALKRETIRATNSTEAPTERWNGSNASQSELSIHVPLRQDGSHREWQDLPQGTLPTIVQQPAQGPREGSSSWSDDNVPVELPSTYSISDEASKKNSSSIDPFRTPTRPKFARTRSSQHNASRGTIRELPPFPNVGATELAPKPALEKPLPPKFPAHQCTELLANAKSPESSNKNRQHTVQEAVSSQAASTSICKQSGHDRPPLSRSRPSDEKITESRKSSPGLRPLTLFIQPPEPDVDIAPAPASFITEHLHMLKAKPEMRVADRYKPATVARAIRPGERGFWTFTPAEPHWSLELERDFWNFMATMVEGERVGWGVWCTRVVEVQSSDETPSESDPSTERLGQVRVYCWGEIVEHIYLLLYVASKSKVRKAQPVWCDASGKIVVTI</sequence>
<feature type="compositionally biased region" description="Basic and acidic residues" evidence="1">
    <location>
        <begin position="100"/>
        <end position="111"/>
    </location>
</feature>
<dbReference type="OrthoDB" id="5395975at2759"/>
<proteinExistence type="predicted"/>
<evidence type="ECO:0000313" key="2">
    <source>
        <dbReference type="EMBL" id="PNS18167.1"/>
    </source>
</evidence>
<feature type="compositionally biased region" description="Polar residues" evidence="1">
    <location>
        <begin position="209"/>
        <end position="225"/>
    </location>
</feature>
<gene>
    <name evidence="2" type="ORF">CAC42_3612</name>
</gene>
<feature type="compositionally biased region" description="Low complexity" evidence="1">
    <location>
        <begin position="264"/>
        <end position="273"/>
    </location>
</feature>
<evidence type="ECO:0000313" key="3">
    <source>
        <dbReference type="Proteomes" id="UP000243797"/>
    </source>
</evidence>
<dbReference type="STRING" id="2082308.A0A2K1QSW2"/>
<dbReference type="InParanoid" id="A0A2K1QSW2"/>
<feature type="region of interest" description="Disordered" evidence="1">
    <location>
        <begin position="136"/>
        <end position="156"/>
    </location>
</feature>
<dbReference type="EMBL" id="NKHZ01000045">
    <property type="protein sequence ID" value="PNS18167.1"/>
    <property type="molecule type" value="Genomic_DNA"/>
</dbReference>
<organism evidence="2 3">
    <name type="scientific">Sphaceloma murrayae</name>
    <dbReference type="NCBI Taxonomy" id="2082308"/>
    <lineage>
        <taxon>Eukaryota</taxon>
        <taxon>Fungi</taxon>
        <taxon>Dikarya</taxon>
        <taxon>Ascomycota</taxon>
        <taxon>Pezizomycotina</taxon>
        <taxon>Dothideomycetes</taxon>
        <taxon>Dothideomycetidae</taxon>
        <taxon>Myriangiales</taxon>
        <taxon>Elsinoaceae</taxon>
        <taxon>Sphaceloma</taxon>
    </lineage>
</organism>
<feature type="region of interest" description="Disordered" evidence="1">
    <location>
        <begin position="182"/>
        <end position="279"/>
    </location>
</feature>